<dbReference type="CDD" id="cd01743">
    <property type="entry name" value="GATase1_Anthranilate_Synthase"/>
    <property type="match status" value="1"/>
</dbReference>
<evidence type="ECO:0000256" key="1">
    <source>
        <dbReference type="ARBA" id="ARBA00022962"/>
    </source>
</evidence>
<sequence length="191" mass="21362">MFLLIDNYDSFTYNLYSLFLKAGEKVDVIKNDEFIPADRYEGIVISPGPSNPSNSGTSLKYLEHYLGSKPIFGVCLGMQCICHYLGYPVRRAASIKHGKLDTVKKQHESILLSGLTESFDAVRYHSLVVEADDIAIARSASDNEIMAVEDSSKHLFGVQFHPESYLSSQGQKIINNFIEYSKSSKMEVSYA</sequence>
<protein>
    <submittedName>
        <fullName evidence="3">Aminodeoxychorismate/anthranilate synthase component II</fullName>
    </submittedName>
</protein>
<dbReference type="EMBL" id="VSIV01000173">
    <property type="protein sequence ID" value="TYB33236.1"/>
    <property type="molecule type" value="Genomic_DNA"/>
</dbReference>
<name>A0A5D0MJS2_FLESI</name>
<dbReference type="AlphaFoldDB" id="A0A5D0MJS2"/>
<dbReference type="Gene3D" id="3.40.50.880">
    <property type="match status" value="1"/>
</dbReference>
<dbReference type="PANTHER" id="PTHR43418">
    <property type="entry name" value="MULTIFUNCTIONAL TRYPTOPHAN BIOSYNTHESIS PROTEIN-RELATED"/>
    <property type="match status" value="1"/>
</dbReference>
<dbReference type="Pfam" id="PF00117">
    <property type="entry name" value="GATase"/>
    <property type="match status" value="1"/>
</dbReference>
<dbReference type="InterPro" id="IPR050472">
    <property type="entry name" value="Anth_synth/Amidotransfase"/>
</dbReference>
<dbReference type="GO" id="GO:0005829">
    <property type="term" value="C:cytosol"/>
    <property type="evidence" value="ECO:0007669"/>
    <property type="project" value="TreeGrafter"/>
</dbReference>
<dbReference type="NCBIfam" id="TIGR00566">
    <property type="entry name" value="trpG_papA"/>
    <property type="match status" value="1"/>
</dbReference>
<organism evidence="3 4">
    <name type="scientific">Flexistipes sinusarabici</name>
    <dbReference type="NCBI Taxonomy" id="2352"/>
    <lineage>
        <taxon>Bacteria</taxon>
        <taxon>Pseudomonadati</taxon>
        <taxon>Deferribacterota</taxon>
        <taxon>Deferribacteres</taxon>
        <taxon>Deferribacterales</taxon>
        <taxon>Flexistipitaceae</taxon>
        <taxon>Flexistipes</taxon>
    </lineage>
</organism>
<dbReference type="GO" id="GO:0046820">
    <property type="term" value="F:4-amino-4-deoxychorismate synthase activity"/>
    <property type="evidence" value="ECO:0007669"/>
    <property type="project" value="TreeGrafter"/>
</dbReference>
<dbReference type="PRINTS" id="PR00099">
    <property type="entry name" value="CPSGATASE"/>
</dbReference>
<evidence type="ECO:0000313" key="4">
    <source>
        <dbReference type="Proteomes" id="UP000323337"/>
    </source>
</evidence>
<keyword evidence="1" id="KW-0315">Glutamine amidotransferase</keyword>
<proteinExistence type="predicted"/>
<dbReference type="Proteomes" id="UP000323337">
    <property type="component" value="Unassembled WGS sequence"/>
</dbReference>
<dbReference type="PANTHER" id="PTHR43418:SF4">
    <property type="entry name" value="MULTIFUNCTIONAL TRYPTOPHAN BIOSYNTHESIS PROTEIN"/>
    <property type="match status" value="1"/>
</dbReference>
<dbReference type="GO" id="GO:0004049">
    <property type="term" value="F:anthranilate synthase activity"/>
    <property type="evidence" value="ECO:0007669"/>
    <property type="project" value="TreeGrafter"/>
</dbReference>
<gene>
    <name evidence="3" type="ORF">FXF49_07370</name>
</gene>
<dbReference type="PRINTS" id="PR00096">
    <property type="entry name" value="GATASE"/>
</dbReference>
<dbReference type="InterPro" id="IPR029062">
    <property type="entry name" value="Class_I_gatase-like"/>
</dbReference>
<dbReference type="PROSITE" id="PS51273">
    <property type="entry name" value="GATASE_TYPE_1"/>
    <property type="match status" value="1"/>
</dbReference>
<accession>A0A5D0MJS2</accession>
<dbReference type="GO" id="GO:0046654">
    <property type="term" value="P:tetrahydrofolate biosynthetic process"/>
    <property type="evidence" value="ECO:0007669"/>
    <property type="project" value="TreeGrafter"/>
</dbReference>
<dbReference type="InterPro" id="IPR006221">
    <property type="entry name" value="TrpG/PapA_dom"/>
</dbReference>
<dbReference type="RefSeq" id="WP_303701260.1">
    <property type="nucleotide sequence ID" value="NZ_VSIV01000173.1"/>
</dbReference>
<dbReference type="GO" id="GO:0000162">
    <property type="term" value="P:L-tryptophan biosynthetic process"/>
    <property type="evidence" value="ECO:0007669"/>
    <property type="project" value="TreeGrafter"/>
</dbReference>
<reference evidence="3 4" key="1">
    <citation type="submission" date="2019-08" db="EMBL/GenBank/DDBJ databases">
        <title>Genomic characterization of a novel candidate phylum (ARYD3) from a high temperature, high salinity tertiary oil reservoir in north central Oklahoma, USA.</title>
        <authorList>
            <person name="Youssef N.H."/>
            <person name="Yadav A."/>
            <person name="Elshahed M.S."/>
        </authorList>
    </citation>
    <scope>NUCLEOTIDE SEQUENCE [LARGE SCALE GENOMIC DNA]</scope>
    <source>
        <strain evidence="3">ARYD1</strain>
    </source>
</reference>
<evidence type="ECO:0000313" key="3">
    <source>
        <dbReference type="EMBL" id="TYB33236.1"/>
    </source>
</evidence>
<dbReference type="SUPFAM" id="SSF52317">
    <property type="entry name" value="Class I glutamine amidotransferase-like"/>
    <property type="match status" value="1"/>
</dbReference>
<comment type="caution">
    <text evidence="3">The sequence shown here is derived from an EMBL/GenBank/DDBJ whole genome shotgun (WGS) entry which is preliminary data.</text>
</comment>
<evidence type="ECO:0000259" key="2">
    <source>
        <dbReference type="Pfam" id="PF00117"/>
    </source>
</evidence>
<dbReference type="PRINTS" id="PR00097">
    <property type="entry name" value="ANTSNTHASEII"/>
</dbReference>
<dbReference type="InterPro" id="IPR017926">
    <property type="entry name" value="GATASE"/>
</dbReference>
<feature type="domain" description="Glutamine amidotransferase" evidence="2">
    <location>
        <begin position="3"/>
        <end position="178"/>
    </location>
</feature>